<keyword evidence="6 16" id="KW-0812">Transmembrane</keyword>
<evidence type="ECO:0000256" key="14">
    <source>
        <dbReference type="PROSITE-ProRule" id="PRU00175"/>
    </source>
</evidence>
<evidence type="ECO:0000256" key="11">
    <source>
        <dbReference type="ARBA" id="ARBA00022989"/>
    </source>
</evidence>
<keyword evidence="5" id="KW-0808">Transferase</keyword>
<accession>A0A5C7HCS7</accession>
<evidence type="ECO:0000256" key="2">
    <source>
        <dbReference type="ARBA" id="ARBA00004167"/>
    </source>
</evidence>
<evidence type="ECO:0000256" key="7">
    <source>
        <dbReference type="ARBA" id="ARBA00022723"/>
    </source>
</evidence>
<evidence type="ECO:0000256" key="5">
    <source>
        <dbReference type="ARBA" id="ARBA00022679"/>
    </source>
</evidence>
<comment type="caution">
    <text evidence="18">The sequence shown here is derived from an EMBL/GenBank/DDBJ whole genome shotgun (WGS) entry which is preliminary data.</text>
</comment>
<dbReference type="SUPFAM" id="SSF57850">
    <property type="entry name" value="RING/U-box"/>
    <property type="match status" value="1"/>
</dbReference>
<evidence type="ECO:0000256" key="4">
    <source>
        <dbReference type="ARBA" id="ARBA00012483"/>
    </source>
</evidence>
<reference evidence="19" key="1">
    <citation type="journal article" date="2019" name="Gigascience">
        <title>De novo genome assembly of the endangered Acer yangbiense, a plant species with extremely small populations endemic to Yunnan Province, China.</title>
        <authorList>
            <person name="Yang J."/>
            <person name="Wariss H.M."/>
            <person name="Tao L."/>
            <person name="Zhang R."/>
            <person name="Yun Q."/>
            <person name="Hollingsworth P."/>
            <person name="Dao Z."/>
            <person name="Luo G."/>
            <person name="Guo H."/>
            <person name="Ma Y."/>
            <person name="Sun W."/>
        </authorList>
    </citation>
    <scope>NUCLEOTIDE SEQUENCE [LARGE SCALE GENOMIC DNA]</scope>
    <source>
        <strain evidence="19">cv. Malutang</strain>
    </source>
</reference>
<keyword evidence="19" id="KW-1185">Reference proteome</keyword>
<organism evidence="18 19">
    <name type="scientific">Acer yangbiense</name>
    <dbReference type="NCBI Taxonomy" id="1000413"/>
    <lineage>
        <taxon>Eukaryota</taxon>
        <taxon>Viridiplantae</taxon>
        <taxon>Streptophyta</taxon>
        <taxon>Embryophyta</taxon>
        <taxon>Tracheophyta</taxon>
        <taxon>Spermatophyta</taxon>
        <taxon>Magnoliopsida</taxon>
        <taxon>eudicotyledons</taxon>
        <taxon>Gunneridae</taxon>
        <taxon>Pentapetalae</taxon>
        <taxon>rosids</taxon>
        <taxon>malvids</taxon>
        <taxon>Sapindales</taxon>
        <taxon>Sapindaceae</taxon>
        <taxon>Hippocastanoideae</taxon>
        <taxon>Acereae</taxon>
        <taxon>Acer</taxon>
    </lineage>
</organism>
<dbReference type="AlphaFoldDB" id="A0A5C7HCS7"/>
<dbReference type="CDD" id="cd16461">
    <property type="entry name" value="RING-H2_EL5-like"/>
    <property type="match status" value="1"/>
</dbReference>
<feature type="region of interest" description="Disordered" evidence="15">
    <location>
        <begin position="134"/>
        <end position="157"/>
    </location>
</feature>
<dbReference type="GO" id="GO:0016020">
    <property type="term" value="C:membrane"/>
    <property type="evidence" value="ECO:0007669"/>
    <property type="project" value="UniProtKB-SubCell"/>
</dbReference>
<evidence type="ECO:0000256" key="16">
    <source>
        <dbReference type="SAM" id="Phobius"/>
    </source>
</evidence>
<keyword evidence="11 16" id="KW-1133">Transmembrane helix</keyword>
<evidence type="ECO:0000256" key="10">
    <source>
        <dbReference type="ARBA" id="ARBA00022833"/>
    </source>
</evidence>
<evidence type="ECO:0000259" key="17">
    <source>
        <dbReference type="PROSITE" id="PS50089"/>
    </source>
</evidence>
<dbReference type="OrthoDB" id="8062037at2759"/>
<evidence type="ECO:0000256" key="3">
    <source>
        <dbReference type="ARBA" id="ARBA00004906"/>
    </source>
</evidence>
<feature type="compositionally biased region" description="Polar residues" evidence="15">
    <location>
        <begin position="142"/>
        <end position="157"/>
    </location>
</feature>
<evidence type="ECO:0000256" key="6">
    <source>
        <dbReference type="ARBA" id="ARBA00022692"/>
    </source>
</evidence>
<evidence type="ECO:0000256" key="13">
    <source>
        <dbReference type="ARBA" id="ARBA00024209"/>
    </source>
</evidence>
<protein>
    <recommendedName>
        <fullName evidence="4">RING-type E3 ubiquitin transferase</fullName>
        <ecNumber evidence="4">2.3.2.27</ecNumber>
    </recommendedName>
</protein>
<dbReference type="PANTHER" id="PTHR45768:SF61">
    <property type="entry name" value="RING-H2 FINGER PROTEIN ATL18"/>
    <property type="match status" value="1"/>
</dbReference>
<keyword evidence="7" id="KW-0479">Metal-binding</keyword>
<keyword evidence="12 16" id="KW-0472">Membrane</keyword>
<dbReference type="Pfam" id="PF13639">
    <property type="entry name" value="zf-RING_2"/>
    <property type="match status" value="1"/>
</dbReference>
<dbReference type="PANTHER" id="PTHR45768">
    <property type="entry name" value="E3 UBIQUITIN-PROTEIN LIGASE RNF13-LIKE"/>
    <property type="match status" value="1"/>
</dbReference>
<sequence>MAIIISVILLFLGIGALIIIHICVVARTFRRGLGSEIMMGERSSSIGSTSMSRDDVEKLPCYDYMIAANKSKGSSPVDCAVCLDNFKKGDKCRLLPLCNHSFHAKCVDEWLLKNPNCPICRSIANSSRFSDVGSVDQLREGQGQTTEISTRHSSQLSTDDVRIELGAEEAVQRQITHEVTSAVL</sequence>
<keyword evidence="10" id="KW-0862">Zinc</keyword>
<dbReference type="PROSITE" id="PS50089">
    <property type="entry name" value="ZF_RING_2"/>
    <property type="match status" value="1"/>
</dbReference>
<dbReference type="Gene3D" id="3.30.40.10">
    <property type="entry name" value="Zinc/RING finger domain, C3HC4 (zinc finger)"/>
    <property type="match status" value="1"/>
</dbReference>
<comment type="pathway">
    <text evidence="3">Protein modification; protein ubiquitination.</text>
</comment>
<comment type="similarity">
    <text evidence="13">Belongs to the RING-type zinc finger family. ATL subfamily.</text>
</comment>
<gene>
    <name evidence="18" type="ORF">EZV62_019895</name>
</gene>
<dbReference type="InterPro" id="IPR013083">
    <property type="entry name" value="Znf_RING/FYVE/PHD"/>
</dbReference>
<comment type="subcellular location">
    <subcellularLocation>
        <location evidence="2">Membrane</location>
        <topology evidence="2">Single-pass membrane protein</topology>
    </subcellularLocation>
</comment>
<evidence type="ECO:0000256" key="15">
    <source>
        <dbReference type="SAM" id="MobiDB-lite"/>
    </source>
</evidence>
<comment type="catalytic activity">
    <reaction evidence="1">
        <text>S-ubiquitinyl-[E2 ubiquitin-conjugating enzyme]-L-cysteine + [acceptor protein]-L-lysine = [E2 ubiquitin-conjugating enzyme]-L-cysteine + N(6)-ubiquitinyl-[acceptor protein]-L-lysine.</text>
        <dbReference type="EC" id="2.3.2.27"/>
    </reaction>
</comment>
<dbReference type="GO" id="GO:0008270">
    <property type="term" value="F:zinc ion binding"/>
    <property type="evidence" value="ECO:0007669"/>
    <property type="project" value="UniProtKB-KW"/>
</dbReference>
<feature type="transmembrane region" description="Helical" evidence="16">
    <location>
        <begin position="6"/>
        <end position="29"/>
    </location>
</feature>
<evidence type="ECO:0000313" key="18">
    <source>
        <dbReference type="EMBL" id="TXG54639.1"/>
    </source>
</evidence>
<evidence type="ECO:0000256" key="1">
    <source>
        <dbReference type="ARBA" id="ARBA00000900"/>
    </source>
</evidence>
<dbReference type="SMART" id="SM00184">
    <property type="entry name" value="RING"/>
    <property type="match status" value="1"/>
</dbReference>
<keyword evidence="8 14" id="KW-0863">Zinc-finger</keyword>
<evidence type="ECO:0000256" key="12">
    <source>
        <dbReference type="ARBA" id="ARBA00023136"/>
    </source>
</evidence>
<proteinExistence type="inferred from homology"/>
<dbReference type="EC" id="2.3.2.27" evidence="4"/>
<dbReference type="EMBL" id="VAHF01000009">
    <property type="protein sequence ID" value="TXG54639.1"/>
    <property type="molecule type" value="Genomic_DNA"/>
</dbReference>
<dbReference type="GO" id="GO:0061630">
    <property type="term" value="F:ubiquitin protein ligase activity"/>
    <property type="evidence" value="ECO:0007669"/>
    <property type="project" value="UniProtKB-EC"/>
</dbReference>
<dbReference type="Proteomes" id="UP000323000">
    <property type="component" value="Chromosome 9"/>
</dbReference>
<feature type="domain" description="RING-type" evidence="17">
    <location>
        <begin position="79"/>
        <end position="121"/>
    </location>
</feature>
<evidence type="ECO:0000313" key="19">
    <source>
        <dbReference type="Proteomes" id="UP000323000"/>
    </source>
</evidence>
<evidence type="ECO:0000256" key="8">
    <source>
        <dbReference type="ARBA" id="ARBA00022771"/>
    </source>
</evidence>
<keyword evidence="9" id="KW-0833">Ubl conjugation pathway</keyword>
<evidence type="ECO:0000256" key="9">
    <source>
        <dbReference type="ARBA" id="ARBA00022786"/>
    </source>
</evidence>
<name>A0A5C7HCS7_9ROSI</name>
<dbReference type="InterPro" id="IPR001841">
    <property type="entry name" value="Znf_RING"/>
</dbReference>